<dbReference type="GO" id="GO:0005739">
    <property type="term" value="C:mitochondrion"/>
    <property type="evidence" value="ECO:0007669"/>
    <property type="project" value="UniProtKB-SubCell"/>
</dbReference>
<evidence type="ECO:0000256" key="5">
    <source>
        <dbReference type="ARBA" id="ARBA00023274"/>
    </source>
</evidence>
<comment type="subcellular location">
    <subcellularLocation>
        <location evidence="1">Mitochondrion</location>
    </subcellularLocation>
</comment>
<keyword evidence="4" id="KW-0496">Mitochondrion</keyword>
<reference evidence="7" key="1">
    <citation type="submission" date="2021-06" db="EMBL/GenBank/DDBJ databases">
        <authorList>
            <consortium name="DOE Joint Genome Institute"/>
            <person name="Mondo S.J."/>
            <person name="Amses K.R."/>
            <person name="Simmons D.R."/>
            <person name="Longcore J.E."/>
            <person name="Seto K."/>
            <person name="Alves G.H."/>
            <person name="Bonds A.E."/>
            <person name="Quandt C.A."/>
            <person name="Davis W.J."/>
            <person name="Chang Y."/>
            <person name="Letcher P.M."/>
            <person name="Powell M.J."/>
            <person name="Kuo A."/>
            <person name="Labutti K."/>
            <person name="Pangilinan J."/>
            <person name="Andreopoulos W."/>
            <person name="Tritt A."/>
            <person name="Riley R."/>
            <person name="Hundley H."/>
            <person name="Johnson J."/>
            <person name="Lipzen A."/>
            <person name="Barry K."/>
            <person name="Berbee M.L."/>
            <person name="Buchler N.E."/>
            <person name="Grigoriev I.V."/>
            <person name="Spatafora J.W."/>
            <person name="Stajich J.E."/>
            <person name="James T.Y."/>
        </authorList>
    </citation>
    <scope>NUCLEOTIDE SEQUENCE</scope>
    <source>
        <strain evidence="7">AG</strain>
    </source>
</reference>
<reference evidence="7" key="2">
    <citation type="journal article" date="2022" name="Proc. Natl. Acad. Sci. U.S.A.">
        <title>Diploid-dominant life cycles characterize the early evolution of Fungi.</title>
        <authorList>
            <person name="Amses K.R."/>
            <person name="Simmons D.R."/>
            <person name="Longcore J.E."/>
            <person name="Mondo S.J."/>
            <person name="Seto K."/>
            <person name="Jeronimo G.H."/>
            <person name="Bonds A.E."/>
            <person name="Quandt C.A."/>
            <person name="Davis W.J."/>
            <person name="Chang Y."/>
            <person name="Federici B.A."/>
            <person name="Kuo A."/>
            <person name="LaButti K."/>
            <person name="Pangilinan J."/>
            <person name="Andreopoulos W."/>
            <person name="Tritt A."/>
            <person name="Riley R."/>
            <person name="Hundley H."/>
            <person name="Johnson J."/>
            <person name="Lipzen A."/>
            <person name="Barry K."/>
            <person name="Lang B.F."/>
            <person name="Cuomo C.A."/>
            <person name="Buchler N.E."/>
            <person name="Grigoriev I.V."/>
            <person name="Spatafora J.W."/>
            <person name="Stajich J.E."/>
            <person name="James T.Y."/>
        </authorList>
    </citation>
    <scope>NUCLEOTIDE SEQUENCE</scope>
    <source>
        <strain evidence="7">AG</strain>
    </source>
</reference>
<keyword evidence="3" id="KW-0689">Ribosomal protein</keyword>
<evidence type="ECO:0000256" key="3">
    <source>
        <dbReference type="ARBA" id="ARBA00022980"/>
    </source>
</evidence>
<dbReference type="Pfam" id="PF10501">
    <property type="entry name" value="Ribosomal_L50"/>
    <property type="match status" value="1"/>
</dbReference>
<dbReference type="AlphaFoldDB" id="A0AAD5E7R5"/>
<keyword evidence="5" id="KW-0687">Ribonucleoprotein</keyword>
<evidence type="ECO:0000256" key="6">
    <source>
        <dbReference type="ARBA" id="ARBA00035183"/>
    </source>
</evidence>
<protein>
    <recommendedName>
        <fullName evidence="6">Large ribosomal subunit protein mL50</fullName>
    </recommendedName>
</protein>
<dbReference type="GO" id="GO:0005840">
    <property type="term" value="C:ribosome"/>
    <property type="evidence" value="ECO:0007669"/>
    <property type="project" value="UniProtKB-KW"/>
</dbReference>
<sequence length="198" mass="22627">MIRSSVPFVRAYPLLRTRYTAALHTSAVWRMEKSAVVSNWNPFAKKQQEEQKPDQQLQNAVDKVDLNFNVEYQDKEDIPSWKSKVLMNDAEEVEKTLKEIVQKHVKDINESSWSEISLADTTLKFNIIKDAIVETGKDVPSAELNNITTVLDALAFFSRKAVSVDDKRGAVQRFFEEDIEEVPSNLAFKKLEKHAAQA</sequence>
<comment type="similarity">
    <text evidence="2">Belongs to the mitochondrion-specific ribosomal protein mL50 family.</text>
</comment>
<dbReference type="RefSeq" id="XP_051442869.1">
    <property type="nucleotide sequence ID" value="XM_051590432.1"/>
</dbReference>
<proteinExistence type="inferred from homology"/>
<name>A0AAD5E7R5_UMBRA</name>
<comment type="caution">
    <text evidence="7">The sequence shown here is derived from an EMBL/GenBank/DDBJ whole genome shotgun (WGS) entry which is preliminary data.</text>
</comment>
<dbReference type="InterPro" id="IPR018305">
    <property type="entry name" value="Ribosomal_m50"/>
</dbReference>
<evidence type="ECO:0000313" key="7">
    <source>
        <dbReference type="EMBL" id="KAI8577865.1"/>
    </source>
</evidence>
<gene>
    <name evidence="7" type="ORF">K450DRAFT_249633</name>
</gene>
<evidence type="ECO:0000256" key="2">
    <source>
        <dbReference type="ARBA" id="ARBA00008860"/>
    </source>
</evidence>
<evidence type="ECO:0000256" key="1">
    <source>
        <dbReference type="ARBA" id="ARBA00004173"/>
    </source>
</evidence>
<evidence type="ECO:0000256" key="4">
    <source>
        <dbReference type="ARBA" id="ARBA00023128"/>
    </source>
</evidence>
<dbReference type="EMBL" id="MU620935">
    <property type="protein sequence ID" value="KAI8577865.1"/>
    <property type="molecule type" value="Genomic_DNA"/>
</dbReference>
<dbReference type="GO" id="GO:1990904">
    <property type="term" value="C:ribonucleoprotein complex"/>
    <property type="evidence" value="ECO:0007669"/>
    <property type="project" value="UniProtKB-KW"/>
</dbReference>
<organism evidence="7 8">
    <name type="scientific">Umbelopsis ramanniana AG</name>
    <dbReference type="NCBI Taxonomy" id="1314678"/>
    <lineage>
        <taxon>Eukaryota</taxon>
        <taxon>Fungi</taxon>
        <taxon>Fungi incertae sedis</taxon>
        <taxon>Mucoromycota</taxon>
        <taxon>Mucoromycotina</taxon>
        <taxon>Umbelopsidomycetes</taxon>
        <taxon>Umbelopsidales</taxon>
        <taxon>Umbelopsidaceae</taxon>
        <taxon>Umbelopsis</taxon>
    </lineage>
</organism>
<accession>A0AAD5E7R5</accession>
<keyword evidence="8" id="KW-1185">Reference proteome</keyword>
<dbReference type="GeneID" id="75915775"/>
<dbReference type="Proteomes" id="UP001206595">
    <property type="component" value="Unassembled WGS sequence"/>
</dbReference>
<evidence type="ECO:0000313" key="8">
    <source>
        <dbReference type="Proteomes" id="UP001206595"/>
    </source>
</evidence>